<dbReference type="PROSITE" id="PS50873">
    <property type="entry name" value="PEROXIDASE_4"/>
    <property type="match status" value="1"/>
</dbReference>
<evidence type="ECO:0000313" key="22">
    <source>
        <dbReference type="EMBL" id="KAF3327392.1"/>
    </source>
</evidence>
<evidence type="ECO:0000256" key="16">
    <source>
        <dbReference type="PIRSR" id="PIRSR600823-2"/>
    </source>
</evidence>
<keyword evidence="6" id="KW-0349">Heme</keyword>
<dbReference type="EMBL" id="SWLB01000017">
    <property type="protein sequence ID" value="KAF3327392.1"/>
    <property type="molecule type" value="Genomic_DNA"/>
</dbReference>
<dbReference type="InterPro" id="IPR033905">
    <property type="entry name" value="Secretory_peroxidase"/>
</dbReference>
<feature type="chain" id="PRO_5032553525" description="peroxidase" evidence="20">
    <location>
        <begin position="26"/>
        <end position="554"/>
    </location>
</feature>
<keyword evidence="7 17" id="KW-0479">Metal-binding</keyword>
<evidence type="ECO:0000256" key="13">
    <source>
        <dbReference type="ARBA" id="ARBA00023180"/>
    </source>
</evidence>
<dbReference type="PRINTS" id="PR00461">
    <property type="entry name" value="PLPEROXIDASE"/>
</dbReference>
<feature type="binding site" description="axial binding residue" evidence="17">
    <location>
        <position position="194"/>
    </location>
    <ligand>
        <name>heme b</name>
        <dbReference type="ChEBI" id="CHEBI:60344"/>
    </ligand>
    <ligandPart>
        <name>Fe</name>
        <dbReference type="ChEBI" id="CHEBI:18248"/>
    </ligandPart>
</feature>
<feature type="disulfide bond" evidence="19">
    <location>
        <begin position="69"/>
        <end position="74"/>
    </location>
</feature>
<feature type="binding site" evidence="17">
    <location>
        <position position="89"/>
    </location>
    <ligand>
        <name>Ca(2+)</name>
        <dbReference type="ChEBI" id="CHEBI:29108"/>
        <label>1</label>
    </ligand>
</feature>
<evidence type="ECO:0000256" key="8">
    <source>
        <dbReference type="ARBA" id="ARBA00022729"/>
    </source>
</evidence>
<keyword evidence="11 17" id="KW-0408">Iron</keyword>
<feature type="binding site" evidence="16">
    <location>
        <position position="164"/>
    </location>
    <ligand>
        <name>substrate</name>
    </ligand>
</feature>
<keyword evidence="5 22" id="KW-0575">Peroxidase</keyword>
<keyword evidence="9 17" id="KW-0106">Calcium</keyword>
<evidence type="ECO:0000256" key="7">
    <source>
        <dbReference type="ARBA" id="ARBA00022723"/>
    </source>
</evidence>
<feature type="binding site" evidence="17">
    <location>
        <position position="73"/>
    </location>
    <ligand>
        <name>Ca(2+)</name>
        <dbReference type="ChEBI" id="CHEBI:29108"/>
        <label>1</label>
    </ligand>
</feature>
<sequence>MANFPSTAIVPFALLLILLHGFSNAQLSTEYYSYSCPILLPTVRSVLMSAIAKEPRIGASLLRLFFHDCFVNGCDASVLLDDTPTFTGEKTAKANNNSARGFEVIDQIKAAVEQVCPAVVSCADILAISARDSVVLLGGPNWEVKLGRRDSKTAKRSSVKKFIPPPSSSLGNLISNFSVHGLSTKDLVALTGAHTIGLARCVNFRSHIYNDSNIDATLSTARKAICPRKSGSGDNNLAPLDPQTTMVFDNYFFKNILVNKGLLHSDMELLNTTYTASLVKIYSRDSVAFFGDFVPAMIKLGDVRPLTGRILFLFFFLECSSGQLYPNYYYSSCPQVTDIVKTVIKSAIAYDARMGASLLRLFFHDCFVQLGGPYWEVKLGRRDSRGASISKANKDLPTPTSSLSTITSKFADQGLSLKDMIALSGAHTIGKAKCFNFRSHIYQDSNKNGLFAGFRKSICPPVNGTGDDNLAPLDMITETRFDNSYFQNLVAFNGLLHSDQELFNGGPADLQVLLYSTWQEAFFSDFVEGMIKMGDIKPLTGSNGEIRRNCRKIN</sequence>
<dbReference type="InterPro" id="IPR019794">
    <property type="entry name" value="Peroxidases_AS"/>
</dbReference>
<feature type="binding site" evidence="17">
    <location>
        <position position="195"/>
    </location>
    <ligand>
        <name>Ca(2+)</name>
        <dbReference type="ChEBI" id="CHEBI:29108"/>
        <label>2</label>
    </ligand>
</feature>
<comment type="similarity">
    <text evidence="3">Belongs to the peroxidase family. Ascorbate peroxidase subfamily.</text>
</comment>
<dbReference type="FunFam" id="1.10.520.10:FF:000009">
    <property type="entry name" value="Peroxidase"/>
    <property type="match status" value="1"/>
</dbReference>
<dbReference type="PRINTS" id="PR00458">
    <property type="entry name" value="PEROXIDASE"/>
</dbReference>
<dbReference type="Proteomes" id="UP000623129">
    <property type="component" value="Unassembled WGS sequence"/>
</dbReference>
<dbReference type="InterPro" id="IPR000823">
    <property type="entry name" value="Peroxidase_pln"/>
</dbReference>
<feature type="signal peptide" evidence="20">
    <location>
        <begin position="1"/>
        <end position="25"/>
    </location>
</feature>
<feature type="disulfide bond" evidence="19">
    <location>
        <begin position="36"/>
        <end position="116"/>
    </location>
</feature>
<dbReference type="PANTHER" id="PTHR31388:SF24">
    <property type="entry name" value="PEROXIDASE 52"/>
    <property type="match status" value="1"/>
</dbReference>
<evidence type="ECO:0000256" key="2">
    <source>
        <dbReference type="ARBA" id="ARBA00004613"/>
    </source>
</evidence>
<evidence type="ECO:0000256" key="4">
    <source>
        <dbReference type="ARBA" id="ARBA00012313"/>
    </source>
</evidence>
<dbReference type="InterPro" id="IPR010255">
    <property type="entry name" value="Haem_peroxidase_sf"/>
</dbReference>
<dbReference type="GO" id="GO:0042744">
    <property type="term" value="P:hydrogen peroxide catabolic process"/>
    <property type="evidence" value="ECO:0007669"/>
    <property type="project" value="UniProtKB-KW"/>
</dbReference>
<feature type="site" description="Transition state stabilizer" evidence="18">
    <location>
        <position position="63"/>
    </location>
</feature>
<comment type="subcellular location">
    <subcellularLocation>
        <location evidence="2">Secreted</location>
    </subcellularLocation>
</comment>
<dbReference type="EC" id="1.11.1.7" evidence="4"/>
<dbReference type="PANTHER" id="PTHR31388">
    <property type="entry name" value="PEROXIDASE 72-RELATED"/>
    <property type="match status" value="1"/>
</dbReference>
<keyword evidence="8 20" id="KW-0732">Signal</keyword>
<dbReference type="GO" id="GO:0006979">
    <property type="term" value="P:response to oxidative stress"/>
    <property type="evidence" value="ECO:0007669"/>
    <property type="project" value="InterPro"/>
</dbReference>
<evidence type="ECO:0000313" key="23">
    <source>
        <dbReference type="Proteomes" id="UP000623129"/>
    </source>
</evidence>
<gene>
    <name evidence="22" type="ORF">FCM35_KLT07510</name>
</gene>
<evidence type="ECO:0000256" key="18">
    <source>
        <dbReference type="PIRSR" id="PIRSR600823-4"/>
    </source>
</evidence>
<keyword evidence="23" id="KW-1185">Reference proteome</keyword>
<comment type="catalytic activity">
    <reaction evidence="1">
        <text>2 a phenolic donor + H2O2 = 2 a phenolic radical donor + 2 H2O</text>
        <dbReference type="Rhea" id="RHEA:56136"/>
        <dbReference type="ChEBI" id="CHEBI:15377"/>
        <dbReference type="ChEBI" id="CHEBI:16240"/>
        <dbReference type="ChEBI" id="CHEBI:139520"/>
        <dbReference type="ChEBI" id="CHEBI:139521"/>
        <dbReference type="EC" id="1.11.1.7"/>
    </reaction>
</comment>
<dbReference type="PROSITE" id="PS00435">
    <property type="entry name" value="PEROXIDASE_1"/>
    <property type="match status" value="2"/>
</dbReference>
<evidence type="ECO:0000259" key="21">
    <source>
        <dbReference type="PROSITE" id="PS50873"/>
    </source>
</evidence>
<evidence type="ECO:0000256" key="12">
    <source>
        <dbReference type="ARBA" id="ARBA00023157"/>
    </source>
</evidence>
<evidence type="ECO:0000256" key="9">
    <source>
        <dbReference type="ARBA" id="ARBA00022837"/>
    </source>
</evidence>
<dbReference type="Gene3D" id="1.10.420.10">
    <property type="entry name" value="Peroxidase, domain 2"/>
    <property type="match status" value="2"/>
</dbReference>
<feature type="binding site" evidence="17">
    <location>
        <position position="77"/>
    </location>
    <ligand>
        <name>Ca(2+)</name>
        <dbReference type="ChEBI" id="CHEBI:29108"/>
        <label>1</label>
    </ligand>
</feature>
<dbReference type="FunFam" id="1.10.420.10:FF:000006">
    <property type="entry name" value="Peroxidase"/>
    <property type="match status" value="2"/>
</dbReference>
<feature type="binding site" evidence="17">
    <location>
        <position position="241"/>
    </location>
    <ligand>
        <name>Ca(2+)</name>
        <dbReference type="ChEBI" id="CHEBI:29108"/>
        <label>2</label>
    </ligand>
</feature>
<dbReference type="Gene3D" id="1.10.520.10">
    <property type="match status" value="2"/>
</dbReference>
<dbReference type="CDD" id="cd00693">
    <property type="entry name" value="secretory_peroxidase"/>
    <property type="match status" value="2"/>
</dbReference>
<feature type="binding site" evidence="17">
    <location>
        <position position="68"/>
    </location>
    <ligand>
        <name>Ca(2+)</name>
        <dbReference type="ChEBI" id="CHEBI:29108"/>
        <label>1</label>
    </ligand>
</feature>
<evidence type="ECO:0000256" key="11">
    <source>
        <dbReference type="ARBA" id="ARBA00023004"/>
    </source>
</evidence>
<feature type="disulfide bond" evidence="19">
    <location>
        <begin position="201"/>
        <end position="226"/>
    </location>
</feature>
<name>A0A833QWU5_9POAL</name>
<evidence type="ECO:0000256" key="17">
    <source>
        <dbReference type="PIRSR" id="PIRSR600823-3"/>
    </source>
</evidence>
<evidence type="ECO:0000256" key="20">
    <source>
        <dbReference type="SAM" id="SignalP"/>
    </source>
</evidence>
<comment type="cofactor">
    <cofactor evidence="17">
        <name>heme b</name>
        <dbReference type="ChEBI" id="CHEBI:60344"/>
    </cofactor>
    <text evidence="17">Binds 1 heme b (iron(II)-protoporphyrin IX) group per subunit.</text>
</comment>
<dbReference type="GO" id="GO:0005576">
    <property type="term" value="C:extracellular region"/>
    <property type="evidence" value="ECO:0007669"/>
    <property type="project" value="UniProtKB-SubCell"/>
</dbReference>
<keyword evidence="14" id="KW-0376">Hydrogen peroxide</keyword>
<dbReference type="OrthoDB" id="2113341at2759"/>
<evidence type="ECO:0000256" key="15">
    <source>
        <dbReference type="PIRSR" id="PIRSR600823-1"/>
    </source>
</evidence>
<protein>
    <recommendedName>
        <fullName evidence="4">peroxidase</fullName>
        <ecNumber evidence="4">1.11.1.7</ecNumber>
    </recommendedName>
</protein>
<feature type="binding site" evidence="17">
    <location>
        <position position="75"/>
    </location>
    <ligand>
        <name>Ca(2+)</name>
        <dbReference type="ChEBI" id="CHEBI:29108"/>
        <label>1</label>
    </ligand>
</feature>
<dbReference type="InterPro" id="IPR019793">
    <property type="entry name" value="Peroxidases_heam-ligand_BS"/>
</dbReference>
<dbReference type="Pfam" id="PF00141">
    <property type="entry name" value="peroxidase"/>
    <property type="match status" value="2"/>
</dbReference>
<dbReference type="GO" id="GO:0046872">
    <property type="term" value="F:metal ion binding"/>
    <property type="evidence" value="ECO:0007669"/>
    <property type="project" value="UniProtKB-KW"/>
</dbReference>
<dbReference type="PROSITE" id="PS00436">
    <property type="entry name" value="PEROXIDASE_2"/>
    <property type="match status" value="2"/>
</dbReference>
<dbReference type="InterPro" id="IPR002016">
    <property type="entry name" value="Haem_peroxidase"/>
</dbReference>
<proteinExistence type="inferred from homology"/>
<evidence type="ECO:0000256" key="3">
    <source>
        <dbReference type="ARBA" id="ARBA00006873"/>
    </source>
</evidence>
<keyword evidence="13" id="KW-0325">Glycoprotein</keyword>
<dbReference type="GO" id="GO:0020037">
    <property type="term" value="F:heme binding"/>
    <property type="evidence" value="ECO:0007669"/>
    <property type="project" value="InterPro"/>
</dbReference>
<dbReference type="AlphaFoldDB" id="A0A833QWU5"/>
<dbReference type="SUPFAM" id="SSF48113">
    <property type="entry name" value="Heme-dependent peroxidases"/>
    <property type="match status" value="2"/>
</dbReference>
<evidence type="ECO:0000256" key="10">
    <source>
        <dbReference type="ARBA" id="ARBA00023002"/>
    </source>
</evidence>
<evidence type="ECO:0000256" key="19">
    <source>
        <dbReference type="PIRSR" id="PIRSR600823-5"/>
    </source>
</evidence>
<feature type="binding site" evidence="17">
    <location>
        <position position="244"/>
    </location>
    <ligand>
        <name>Ca(2+)</name>
        <dbReference type="ChEBI" id="CHEBI:29108"/>
        <label>2</label>
    </ligand>
</feature>
<evidence type="ECO:0000256" key="6">
    <source>
        <dbReference type="ARBA" id="ARBA00022617"/>
    </source>
</evidence>
<keyword evidence="10" id="KW-0560">Oxidoreductase</keyword>
<keyword evidence="12 19" id="KW-1015">Disulfide bond</keyword>
<evidence type="ECO:0000256" key="1">
    <source>
        <dbReference type="ARBA" id="ARBA00000189"/>
    </source>
</evidence>
<comment type="caution">
    <text evidence="22">The sequence shown here is derived from an EMBL/GenBank/DDBJ whole genome shotgun (WGS) entry which is preliminary data.</text>
</comment>
<evidence type="ECO:0000256" key="14">
    <source>
        <dbReference type="ARBA" id="ARBA00023324"/>
    </source>
</evidence>
<accession>A0A833QWU5</accession>
<feature type="binding site" evidence="17">
    <location>
        <position position="71"/>
    </location>
    <ligand>
        <name>Ca(2+)</name>
        <dbReference type="ChEBI" id="CHEBI:29108"/>
        <label>1</label>
    </ligand>
</feature>
<feature type="domain" description="Plant heme peroxidase family profile" evidence="21">
    <location>
        <begin position="26"/>
        <end position="554"/>
    </location>
</feature>
<dbReference type="GO" id="GO:0140825">
    <property type="term" value="F:lactoperoxidase activity"/>
    <property type="evidence" value="ECO:0007669"/>
    <property type="project" value="UniProtKB-EC"/>
</dbReference>
<evidence type="ECO:0000256" key="5">
    <source>
        <dbReference type="ARBA" id="ARBA00022559"/>
    </source>
</evidence>
<reference evidence="22" key="1">
    <citation type="submission" date="2020-01" db="EMBL/GenBank/DDBJ databases">
        <title>Genome sequence of Kobresia littledalei, the first chromosome-level genome in the family Cyperaceae.</title>
        <authorList>
            <person name="Qu G."/>
        </authorList>
    </citation>
    <scope>NUCLEOTIDE SEQUENCE</scope>
    <source>
        <strain evidence="22">C.B.Clarke</strain>
        <tissue evidence="22">Leaf</tissue>
    </source>
</reference>
<comment type="cofactor">
    <cofactor evidence="17">
        <name>Ca(2+)</name>
        <dbReference type="ChEBI" id="CHEBI:29108"/>
    </cofactor>
    <text evidence="17">Binds 2 calcium ions per subunit.</text>
</comment>
<feature type="binding site" evidence="17">
    <location>
        <position position="249"/>
    </location>
    <ligand>
        <name>Ca(2+)</name>
        <dbReference type="ChEBI" id="CHEBI:29108"/>
        <label>2</label>
    </ligand>
</feature>
<organism evidence="22 23">
    <name type="scientific">Carex littledalei</name>
    <dbReference type="NCBI Taxonomy" id="544730"/>
    <lineage>
        <taxon>Eukaryota</taxon>
        <taxon>Viridiplantae</taxon>
        <taxon>Streptophyta</taxon>
        <taxon>Embryophyta</taxon>
        <taxon>Tracheophyta</taxon>
        <taxon>Spermatophyta</taxon>
        <taxon>Magnoliopsida</taxon>
        <taxon>Liliopsida</taxon>
        <taxon>Poales</taxon>
        <taxon>Cyperaceae</taxon>
        <taxon>Cyperoideae</taxon>
        <taxon>Cariceae</taxon>
        <taxon>Carex</taxon>
        <taxon>Carex subgen. Euthyceras</taxon>
    </lineage>
</organism>
<feature type="active site" description="Proton acceptor" evidence="15">
    <location>
        <position position="67"/>
    </location>
</feature>